<dbReference type="AlphaFoldDB" id="A0A5M8NSJ4"/>
<proteinExistence type="predicted"/>
<name>A0A5M8NSJ4_9BACT</name>
<feature type="domain" description="Gfo/Idh/MocA-like oxidoreductase bacterial type C-terminal" evidence="2">
    <location>
        <begin position="200"/>
        <end position="265"/>
    </location>
</feature>
<dbReference type="GO" id="GO:0047061">
    <property type="term" value="F:glucose-fructose oxidoreductase activity"/>
    <property type="evidence" value="ECO:0007669"/>
    <property type="project" value="UniProtKB-EC"/>
</dbReference>
<gene>
    <name evidence="3" type="ORF">EZS26_003894</name>
</gene>
<dbReference type="EMBL" id="SNRX01000176">
    <property type="protein sequence ID" value="KAA6299966.1"/>
    <property type="molecule type" value="Genomic_DNA"/>
</dbReference>
<dbReference type="InterPro" id="IPR000683">
    <property type="entry name" value="Gfo/Idh/MocA-like_OxRdtase_N"/>
</dbReference>
<dbReference type="InterPro" id="IPR036291">
    <property type="entry name" value="NAD(P)-bd_dom_sf"/>
</dbReference>
<dbReference type="InterPro" id="IPR043906">
    <property type="entry name" value="Gfo/Idh/MocA_OxRdtase_bact_C"/>
</dbReference>
<reference evidence="3 4" key="1">
    <citation type="submission" date="2019-03" db="EMBL/GenBank/DDBJ databases">
        <title>Single cell metagenomics reveals metabolic interactions within the superorganism composed of flagellate Streblomastix strix and complex community of Bacteroidetes bacteria on its surface.</title>
        <authorList>
            <person name="Treitli S.C."/>
            <person name="Kolisko M."/>
            <person name="Husnik F."/>
            <person name="Keeling P."/>
            <person name="Hampl V."/>
        </authorList>
    </citation>
    <scope>NUCLEOTIDE SEQUENCE [LARGE SCALE GENOMIC DNA]</scope>
    <source>
        <strain evidence="3">St1</strain>
    </source>
</reference>
<dbReference type="Proteomes" id="UP000324575">
    <property type="component" value="Unassembled WGS sequence"/>
</dbReference>
<dbReference type="SUPFAM" id="SSF55347">
    <property type="entry name" value="Glyceraldehyde-3-phosphate dehydrogenase-like, C-terminal domain"/>
    <property type="match status" value="1"/>
</dbReference>
<dbReference type="Gene3D" id="3.40.50.720">
    <property type="entry name" value="NAD(P)-binding Rossmann-like Domain"/>
    <property type="match status" value="1"/>
</dbReference>
<evidence type="ECO:0000313" key="3">
    <source>
        <dbReference type="EMBL" id="KAA6299966.1"/>
    </source>
</evidence>
<keyword evidence="3" id="KW-0560">Oxidoreductase</keyword>
<dbReference type="PANTHER" id="PTHR43818:SF5">
    <property type="entry name" value="OXIDOREDUCTASE FAMILY PROTEIN"/>
    <property type="match status" value="1"/>
</dbReference>
<protein>
    <submittedName>
        <fullName evidence="3">Glucose--fructose oxidoreductase</fullName>
        <ecNumber evidence="3">1.1.99.28</ecNumber>
    </submittedName>
</protein>
<evidence type="ECO:0000259" key="2">
    <source>
        <dbReference type="Pfam" id="PF19051"/>
    </source>
</evidence>
<dbReference type="Pfam" id="PF19051">
    <property type="entry name" value="GFO_IDH_MocA_C2"/>
    <property type="match status" value="2"/>
</dbReference>
<feature type="domain" description="Gfo/Idh/MocA-like oxidoreductase N-terminal" evidence="1">
    <location>
        <begin position="40"/>
        <end position="161"/>
    </location>
</feature>
<dbReference type="Gene3D" id="3.30.360.10">
    <property type="entry name" value="Dihydrodipicolinate Reductase, domain 2"/>
    <property type="match status" value="1"/>
</dbReference>
<dbReference type="PANTHER" id="PTHR43818">
    <property type="entry name" value="BCDNA.GH03377"/>
    <property type="match status" value="1"/>
</dbReference>
<comment type="caution">
    <text evidence="3">The sequence shown here is derived from an EMBL/GenBank/DDBJ whole genome shotgun (WGS) entry which is preliminary data.</text>
</comment>
<accession>A0A5M8NSJ4</accession>
<dbReference type="Pfam" id="PF01408">
    <property type="entry name" value="GFO_IDH_MocA"/>
    <property type="match status" value="1"/>
</dbReference>
<evidence type="ECO:0000259" key="1">
    <source>
        <dbReference type="Pfam" id="PF01408"/>
    </source>
</evidence>
<organism evidence="3 4">
    <name type="scientific">Candidatus Ordinivivax streblomastigis</name>
    <dbReference type="NCBI Taxonomy" id="2540710"/>
    <lineage>
        <taxon>Bacteria</taxon>
        <taxon>Pseudomonadati</taxon>
        <taxon>Bacteroidota</taxon>
        <taxon>Bacteroidia</taxon>
        <taxon>Bacteroidales</taxon>
        <taxon>Candidatus Ordinivivax</taxon>
    </lineage>
</organism>
<dbReference type="EC" id="1.1.99.28" evidence="3"/>
<dbReference type="GO" id="GO:0000166">
    <property type="term" value="F:nucleotide binding"/>
    <property type="evidence" value="ECO:0007669"/>
    <property type="project" value="InterPro"/>
</dbReference>
<feature type="domain" description="Gfo/Idh/MocA-like oxidoreductase bacterial type C-terminal" evidence="2">
    <location>
        <begin position="372"/>
        <end position="448"/>
    </location>
</feature>
<sequence>MDRRDFLRAGAIGVAGVTFGSRLLFGKSAIIGANDKIVLALIGCGGRGLDCIINCCKTNENVAIKTVCDVNKTKLANAANRVEKTFNYRPGTTEEMQDIFDDKDVDAVWIATPEHWHMLAAIRACQAGKDVYVEKNLSVNIFESRKLVEAATKYNRIVQAGLQNRSASQGFSAREYIQSGKLGKIALVKTYFMLGGSKFTEAPTTSVPAWLNWDKWLGPAPMRPYSPSIVSEHGRGGWQNYWEYSGGLLDDEASHTLDFTRMVIGDPPHPKAVYGWGGNYTYGGKGETLEAQSVTFDFGEYVLTADGGPSYKYMQKAPQEIRNDAKRFPNWRNYSARVEIYGTEGLMYLGRHGGGWQVIGPNDRIVAEDGAIFPDNAHQKNFIECLRSRKQPNGNIEECHRSATLVNMGNIACRVGNKQLLFDGKTEKFIGNKQANILARGTYRKGYEVPENV</sequence>
<evidence type="ECO:0000313" key="4">
    <source>
        <dbReference type="Proteomes" id="UP000324575"/>
    </source>
</evidence>
<dbReference type="SUPFAM" id="SSF51735">
    <property type="entry name" value="NAD(P)-binding Rossmann-fold domains"/>
    <property type="match status" value="1"/>
</dbReference>
<dbReference type="InterPro" id="IPR050463">
    <property type="entry name" value="Gfo/Idh/MocA_oxidrdct_glycsds"/>
</dbReference>